<dbReference type="EMBL" id="JAODUO010000168">
    <property type="protein sequence ID" value="KAK2187369.1"/>
    <property type="molecule type" value="Genomic_DNA"/>
</dbReference>
<feature type="region of interest" description="Disordered" evidence="7">
    <location>
        <begin position="20"/>
        <end position="116"/>
    </location>
</feature>
<dbReference type="GO" id="GO:0033260">
    <property type="term" value="P:nuclear DNA replication"/>
    <property type="evidence" value="ECO:0007669"/>
    <property type="project" value="TreeGrafter"/>
</dbReference>
<feature type="region of interest" description="Disordered" evidence="7">
    <location>
        <begin position="208"/>
        <end position="229"/>
    </location>
</feature>
<keyword evidence="4" id="KW-0863">Zinc-finger</keyword>
<dbReference type="GO" id="GO:0008270">
    <property type="term" value="F:zinc ion binding"/>
    <property type="evidence" value="ECO:0007669"/>
    <property type="project" value="UniProtKB-KW"/>
</dbReference>
<dbReference type="AlphaFoldDB" id="A0AAD9UFG6"/>
<feature type="compositionally biased region" description="Low complexity" evidence="7">
    <location>
        <begin position="70"/>
        <end position="82"/>
    </location>
</feature>
<comment type="subcellular location">
    <subcellularLocation>
        <location evidence="1">Nucleus speckle</location>
    </subcellularLocation>
</comment>
<keyword evidence="5" id="KW-0862">Zinc</keyword>
<feature type="domain" description="ZNF380 coiled-coil" evidence="8">
    <location>
        <begin position="123"/>
        <end position="203"/>
    </location>
</feature>
<evidence type="ECO:0000256" key="6">
    <source>
        <dbReference type="ARBA" id="ARBA00023242"/>
    </source>
</evidence>
<keyword evidence="6" id="KW-0539">Nucleus</keyword>
<dbReference type="Pfam" id="PF23406">
    <property type="entry name" value="ZNF380_CC"/>
    <property type="match status" value="1"/>
</dbReference>
<evidence type="ECO:0000259" key="8">
    <source>
        <dbReference type="Pfam" id="PF23406"/>
    </source>
</evidence>
<dbReference type="PANTHER" id="PTHR13278">
    <property type="entry name" value="ZINC FINGER PROTEIN 830"/>
    <property type="match status" value="1"/>
</dbReference>
<evidence type="ECO:0000313" key="9">
    <source>
        <dbReference type="EMBL" id="KAK2187369.1"/>
    </source>
</evidence>
<keyword evidence="3" id="KW-0479">Metal-binding</keyword>
<dbReference type="GO" id="GO:0005681">
    <property type="term" value="C:spliceosomal complex"/>
    <property type="evidence" value="ECO:0007669"/>
    <property type="project" value="InterPro"/>
</dbReference>
<evidence type="ECO:0000256" key="1">
    <source>
        <dbReference type="ARBA" id="ARBA00004324"/>
    </source>
</evidence>
<sequence length="241" mass="27469">MECLCVQNVAKLKVQKQEVFTKPAAPPPNSLKRKQLPEPADAVVHKARRGKCFFASQPDSQPASGPLTPPTNTTLPTDFFDTGAPVGAVAMETESSDADEGETSQSSAEQLAPDEAKPMAEKLPEGFFDDPVKDAKAREVEYRNKMDDEWELFQRVMKDENTVSEAIEEEEEEQKTSERNIDEIDEQIHRWSKVDKLAKAKEQLMLREAPRVEEQEQEPDEVDEEQEFDEFLDWRSKKAWK</sequence>
<name>A0AAD9UFG6_RIDPI</name>
<evidence type="ECO:0000256" key="5">
    <source>
        <dbReference type="ARBA" id="ARBA00022833"/>
    </source>
</evidence>
<evidence type="ECO:0000256" key="2">
    <source>
        <dbReference type="ARBA" id="ARBA00022473"/>
    </source>
</evidence>
<dbReference type="GO" id="GO:0003676">
    <property type="term" value="F:nucleic acid binding"/>
    <property type="evidence" value="ECO:0007669"/>
    <property type="project" value="InterPro"/>
</dbReference>
<gene>
    <name evidence="9" type="ORF">NP493_168g03006</name>
</gene>
<reference evidence="9" key="1">
    <citation type="journal article" date="2023" name="Mol. Biol. Evol.">
        <title>Third-Generation Sequencing Reveals the Adaptive Role of the Epigenome in Three Deep-Sea Polychaetes.</title>
        <authorList>
            <person name="Perez M."/>
            <person name="Aroh O."/>
            <person name="Sun Y."/>
            <person name="Lan Y."/>
            <person name="Juniper S.K."/>
            <person name="Young C.R."/>
            <person name="Angers B."/>
            <person name="Qian P.Y."/>
        </authorList>
    </citation>
    <scope>NUCLEOTIDE SEQUENCE</scope>
    <source>
        <strain evidence="9">R07B-5</strain>
    </source>
</reference>
<keyword evidence="2" id="KW-0217">Developmental protein</keyword>
<dbReference type="InterPro" id="IPR040050">
    <property type="entry name" value="ZNF830-like"/>
</dbReference>
<evidence type="ECO:0000256" key="3">
    <source>
        <dbReference type="ARBA" id="ARBA00022723"/>
    </source>
</evidence>
<dbReference type="Proteomes" id="UP001209878">
    <property type="component" value="Unassembled WGS sequence"/>
</dbReference>
<organism evidence="9 10">
    <name type="scientific">Ridgeia piscesae</name>
    <name type="common">Tubeworm</name>
    <dbReference type="NCBI Taxonomy" id="27915"/>
    <lineage>
        <taxon>Eukaryota</taxon>
        <taxon>Metazoa</taxon>
        <taxon>Spiralia</taxon>
        <taxon>Lophotrochozoa</taxon>
        <taxon>Annelida</taxon>
        <taxon>Polychaeta</taxon>
        <taxon>Sedentaria</taxon>
        <taxon>Canalipalpata</taxon>
        <taxon>Sabellida</taxon>
        <taxon>Siboglinidae</taxon>
        <taxon>Ridgeia</taxon>
    </lineage>
</organism>
<evidence type="ECO:0000313" key="10">
    <source>
        <dbReference type="Proteomes" id="UP001209878"/>
    </source>
</evidence>
<accession>A0AAD9UFG6</accession>
<feature type="compositionally biased region" description="Acidic residues" evidence="7">
    <location>
        <begin position="215"/>
        <end position="229"/>
    </location>
</feature>
<comment type="caution">
    <text evidence="9">The sequence shown here is derived from an EMBL/GenBank/DDBJ whole genome shotgun (WGS) entry which is preliminary data.</text>
</comment>
<evidence type="ECO:0000256" key="7">
    <source>
        <dbReference type="SAM" id="MobiDB-lite"/>
    </source>
</evidence>
<dbReference type="InterPro" id="IPR059039">
    <property type="entry name" value="ZNF380_CC"/>
</dbReference>
<proteinExistence type="predicted"/>
<evidence type="ECO:0000256" key="4">
    <source>
        <dbReference type="ARBA" id="ARBA00022771"/>
    </source>
</evidence>
<keyword evidence="10" id="KW-1185">Reference proteome</keyword>
<protein>
    <recommendedName>
        <fullName evidence="8">ZNF380 coiled-coil domain-containing protein</fullName>
    </recommendedName>
</protein>
<dbReference type="GO" id="GO:0044773">
    <property type="term" value="P:mitotic DNA damage checkpoint signaling"/>
    <property type="evidence" value="ECO:0007669"/>
    <property type="project" value="TreeGrafter"/>
</dbReference>
<dbReference type="GO" id="GO:0033314">
    <property type="term" value="P:mitotic DNA replication checkpoint signaling"/>
    <property type="evidence" value="ECO:0007669"/>
    <property type="project" value="TreeGrafter"/>
</dbReference>
<dbReference type="PANTHER" id="PTHR13278:SF0">
    <property type="entry name" value="ZINC FINGER PROTEIN 830"/>
    <property type="match status" value="1"/>
</dbReference>